<comment type="caution">
    <text evidence="2">The sequence shown here is derived from an EMBL/GenBank/DDBJ whole genome shotgun (WGS) entry which is preliminary data.</text>
</comment>
<sequence>MILGLCHIVVIVIALLADVDTLSTGVLAEVGAKSSHLTHSIISETNVIRERLLRTNRRDEADEGVNDINEER</sequence>
<feature type="signal peptide" evidence="1">
    <location>
        <begin position="1"/>
        <end position="21"/>
    </location>
</feature>
<evidence type="ECO:0000256" key="1">
    <source>
        <dbReference type="SAM" id="SignalP"/>
    </source>
</evidence>
<dbReference type="AlphaFoldDB" id="A0A225UHH6"/>
<reference evidence="3" key="1">
    <citation type="submission" date="2017-03" db="EMBL/GenBank/DDBJ databases">
        <title>Phytopthora megakarya and P. palmivora, two closely related causual agents of cacao black pod achieved similar genome size and gene model numbers by different mechanisms.</title>
        <authorList>
            <person name="Ali S."/>
            <person name="Shao J."/>
            <person name="Larry D.J."/>
            <person name="Kronmiller B."/>
            <person name="Shen D."/>
            <person name="Strem M.D."/>
            <person name="Melnick R.L."/>
            <person name="Guiltinan M.J."/>
            <person name="Tyler B.M."/>
            <person name="Meinhardt L.W."/>
            <person name="Bailey B.A."/>
        </authorList>
    </citation>
    <scope>NUCLEOTIDE SEQUENCE [LARGE SCALE GENOMIC DNA]</scope>
    <source>
        <strain evidence="3">zdho120</strain>
    </source>
</reference>
<gene>
    <name evidence="2" type="ORF">PHMEG_00038635</name>
</gene>
<organism evidence="2 3">
    <name type="scientific">Phytophthora megakarya</name>
    <dbReference type="NCBI Taxonomy" id="4795"/>
    <lineage>
        <taxon>Eukaryota</taxon>
        <taxon>Sar</taxon>
        <taxon>Stramenopiles</taxon>
        <taxon>Oomycota</taxon>
        <taxon>Peronosporomycetes</taxon>
        <taxon>Peronosporales</taxon>
        <taxon>Peronosporaceae</taxon>
        <taxon>Phytophthora</taxon>
    </lineage>
</organism>
<feature type="non-terminal residue" evidence="2">
    <location>
        <position position="72"/>
    </location>
</feature>
<feature type="chain" id="PRO_5012149496" evidence="1">
    <location>
        <begin position="22"/>
        <end position="72"/>
    </location>
</feature>
<accession>A0A225UHH6</accession>
<dbReference type="EMBL" id="NBNE01018179">
    <property type="protein sequence ID" value="OWY92391.1"/>
    <property type="molecule type" value="Genomic_DNA"/>
</dbReference>
<protein>
    <submittedName>
        <fullName evidence="2">RxLR effector protein</fullName>
    </submittedName>
</protein>
<dbReference type="Proteomes" id="UP000198211">
    <property type="component" value="Unassembled WGS sequence"/>
</dbReference>
<keyword evidence="3" id="KW-1185">Reference proteome</keyword>
<name>A0A225UHH6_9STRA</name>
<proteinExistence type="predicted"/>
<evidence type="ECO:0000313" key="2">
    <source>
        <dbReference type="EMBL" id="OWY92391.1"/>
    </source>
</evidence>
<evidence type="ECO:0000313" key="3">
    <source>
        <dbReference type="Proteomes" id="UP000198211"/>
    </source>
</evidence>
<keyword evidence="1" id="KW-0732">Signal</keyword>